<keyword evidence="2" id="KW-0378">Hydrolase</keyword>
<dbReference type="SMART" id="SM00849">
    <property type="entry name" value="Lactamase_B"/>
    <property type="match status" value="2"/>
</dbReference>
<proteinExistence type="predicted"/>
<dbReference type="AlphaFoldDB" id="A0A927MX94"/>
<keyword evidence="3" id="KW-1185">Reference proteome</keyword>
<sequence>MRQISENVFCFSDTCNVYVIRNGDRAVLIDYGSGAVVPHLKDIGVSRVSGILVTHHHRDQVQGVGAAPQRLGVGLSVPPVEVDLIAGVDQHWRGRQIDNDYNLREDRFSLLEPVSSVGTVAEYQTREYAGIEVFTLPTPGHTVGSVSYLVTVDDRRYAFTGDLVYGAGKVWSLAATQWTYTGVEGISATVHSCQSLLDEEPDVVLPSHGDPITDPPAALGLLTERLTSLATMRLGTPWDPDAHRGDVWEVITPHLLRSRISFAQTYALLSENGTALFFDFGYDGTTLAWTSSDRGARRPLLASLRSLRRDHGVDKVEVAIPTHYHDDHVAGLNLLRDAEGTQVWSAANVTPVLESPRSHDLPCLWYDPIPVDRILPPGRAVRWREYELTTYDLPGHTLYATAIEVVVDGRRVVVTGDQQDGGWVEGERREVLNFQYRNGFHPDDYVRSAQLYRKLAPDLMISGHWAPRWVDSAYLDMLLAEGHRLAELHRELLPLDQVELGRFGLGIRITPYRSRIRPRRSTVYSVLVRNPLPRAEQVTLELVVPYQWSVEEPRRTLHLGPGQEATVTFAVQPPDDAGQTGPNGRVVRARIGVDLTAGEVRFGQVAEALVDVW</sequence>
<dbReference type="RefSeq" id="WP_192749347.1">
    <property type="nucleotide sequence ID" value="NZ_BAABJL010000002.1"/>
</dbReference>
<dbReference type="InterPro" id="IPR001279">
    <property type="entry name" value="Metallo-B-lactamas"/>
</dbReference>
<dbReference type="Gene3D" id="3.60.15.10">
    <property type="entry name" value="Ribonuclease Z/Hydroxyacylglutathione hydrolase-like"/>
    <property type="match status" value="2"/>
</dbReference>
<dbReference type="InterPro" id="IPR018905">
    <property type="entry name" value="A-galactase_NEW3"/>
</dbReference>
<gene>
    <name evidence="2" type="ORF">HEB94_001763</name>
</gene>
<accession>A0A927MX94</accession>
<comment type="caution">
    <text evidence="2">The sequence shown here is derived from an EMBL/GenBank/DDBJ whole genome shotgun (WGS) entry which is preliminary data.</text>
</comment>
<feature type="domain" description="Metallo-beta-lactamase" evidence="1">
    <location>
        <begin position="262"/>
        <end position="464"/>
    </location>
</feature>
<reference evidence="2" key="1">
    <citation type="submission" date="2020-10" db="EMBL/GenBank/DDBJ databases">
        <title>Sequencing the genomes of 1000 actinobacteria strains.</title>
        <authorList>
            <person name="Klenk H.-P."/>
        </authorList>
    </citation>
    <scope>NUCLEOTIDE SEQUENCE</scope>
    <source>
        <strain evidence="2">DSM 45354</strain>
    </source>
</reference>
<evidence type="ECO:0000259" key="1">
    <source>
        <dbReference type="SMART" id="SM00849"/>
    </source>
</evidence>
<dbReference type="PANTHER" id="PTHR42951">
    <property type="entry name" value="METALLO-BETA-LACTAMASE DOMAIN-CONTAINING"/>
    <property type="match status" value="1"/>
</dbReference>
<evidence type="ECO:0000313" key="2">
    <source>
        <dbReference type="EMBL" id="MBE1604915.1"/>
    </source>
</evidence>
<name>A0A927MX94_9ACTN</name>
<organism evidence="2 3">
    <name type="scientific">Actinopolymorpha pittospori</name>
    <dbReference type="NCBI Taxonomy" id="648752"/>
    <lineage>
        <taxon>Bacteria</taxon>
        <taxon>Bacillati</taxon>
        <taxon>Actinomycetota</taxon>
        <taxon>Actinomycetes</taxon>
        <taxon>Propionibacteriales</taxon>
        <taxon>Actinopolymorphaceae</taxon>
        <taxon>Actinopolymorpha</taxon>
    </lineage>
</organism>
<dbReference type="Pfam" id="PF10633">
    <property type="entry name" value="NPCBM_assoc"/>
    <property type="match status" value="1"/>
</dbReference>
<dbReference type="InterPro" id="IPR050855">
    <property type="entry name" value="NDM-1-like"/>
</dbReference>
<dbReference type="InterPro" id="IPR036866">
    <property type="entry name" value="RibonucZ/Hydroxyglut_hydro"/>
</dbReference>
<dbReference type="PANTHER" id="PTHR42951:SF4">
    <property type="entry name" value="ACYL-COENZYME A THIOESTERASE MBLAC2"/>
    <property type="match status" value="1"/>
</dbReference>
<protein>
    <submittedName>
        <fullName evidence="2">Glyoxylase-like metal-dependent hydrolase (Beta-lactamase superfamily II)</fullName>
    </submittedName>
</protein>
<evidence type="ECO:0000313" key="3">
    <source>
        <dbReference type="Proteomes" id="UP000638648"/>
    </source>
</evidence>
<dbReference type="EMBL" id="JADBEM010000001">
    <property type="protein sequence ID" value="MBE1604915.1"/>
    <property type="molecule type" value="Genomic_DNA"/>
</dbReference>
<dbReference type="GO" id="GO:0016787">
    <property type="term" value="F:hydrolase activity"/>
    <property type="evidence" value="ECO:0007669"/>
    <property type="project" value="UniProtKB-KW"/>
</dbReference>
<dbReference type="Proteomes" id="UP000638648">
    <property type="component" value="Unassembled WGS sequence"/>
</dbReference>
<dbReference type="SUPFAM" id="SSF56281">
    <property type="entry name" value="Metallo-hydrolase/oxidoreductase"/>
    <property type="match status" value="2"/>
</dbReference>
<dbReference type="Pfam" id="PF00753">
    <property type="entry name" value="Lactamase_B"/>
    <property type="match status" value="2"/>
</dbReference>
<feature type="domain" description="Metallo-beta-lactamase" evidence="1">
    <location>
        <begin position="14"/>
        <end position="208"/>
    </location>
</feature>